<dbReference type="PANTHER" id="PTHR37941:SF1">
    <property type="entry name" value="FUMARASE E-RELATED"/>
    <property type="match status" value="1"/>
</dbReference>
<name>A0A916BEU6_9PROT</name>
<dbReference type="EMBL" id="CAJNBL010000028">
    <property type="protein sequence ID" value="CAE6724969.1"/>
    <property type="molecule type" value="Genomic_DNA"/>
</dbReference>
<protein>
    <recommendedName>
        <fullName evidence="1">DUF4145 domain-containing protein</fullName>
    </recommendedName>
</protein>
<reference evidence="2" key="1">
    <citation type="submission" date="2021-02" db="EMBL/GenBank/DDBJ databases">
        <authorList>
            <person name="Han P."/>
        </authorList>
    </citation>
    <scope>NUCLEOTIDE SEQUENCE</scope>
    <source>
        <strain evidence="2">Candidatus Nitrotoga sp. ZN8</strain>
    </source>
</reference>
<dbReference type="AlphaFoldDB" id="A0A916BEU6"/>
<proteinExistence type="predicted"/>
<dbReference type="InterPro" id="IPR038026">
    <property type="entry name" value="MtlR-like_sf"/>
</dbReference>
<evidence type="ECO:0000313" key="3">
    <source>
        <dbReference type="Proteomes" id="UP000675882"/>
    </source>
</evidence>
<organism evidence="2 3">
    <name type="scientific">Candidatus Nitrotoga fabula</name>
    <dbReference type="NCBI Taxonomy" id="2182327"/>
    <lineage>
        <taxon>Bacteria</taxon>
        <taxon>Pseudomonadati</taxon>
        <taxon>Pseudomonadota</taxon>
        <taxon>Betaproteobacteria</taxon>
        <taxon>Nitrosomonadales</taxon>
        <taxon>Gallionellaceae</taxon>
        <taxon>Candidatus Nitrotoga</taxon>
    </lineage>
</organism>
<dbReference type="RefSeq" id="WP_213036291.1">
    <property type="nucleotide sequence ID" value="NZ_CAJNBL010000028.1"/>
</dbReference>
<keyword evidence="3" id="KW-1185">Reference proteome</keyword>
<dbReference type="GO" id="GO:0045892">
    <property type="term" value="P:negative regulation of DNA-templated transcription"/>
    <property type="evidence" value="ECO:0007669"/>
    <property type="project" value="TreeGrafter"/>
</dbReference>
<comment type="caution">
    <text evidence="2">The sequence shown here is derived from an EMBL/GenBank/DDBJ whole genome shotgun (WGS) entry which is preliminary data.</text>
</comment>
<evidence type="ECO:0000259" key="1">
    <source>
        <dbReference type="Pfam" id="PF13643"/>
    </source>
</evidence>
<sequence>MAKETKKLSFDEFADELLVETQPRALIILASSQIDYLLRSILEQYLWPKSAKLKEEDELLDGDRPLGTFSSRIKLAKRVGIIDNELYDLLNKLREIRNIAAHWIVFGVSDSPLRENVKELRSRVAGRKSFKLTTNKYFLNEDLSNVESLQSVLLTICVIVASIESVADKLSLRNNKPIVFD</sequence>
<dbReference type="PANTHER" id="PTHR37941">
    <property type="entry name" value="FUMARASE E-RELATED"/>
    <property type="match status" value="1"/>
</dbReference>
<gene>
    <name evidence="2" type="ORF">NTGZN8_340035</name>
</gene>
<dbReference type="InterPro" id="IPR007761">
    <property type="entry name" value="MtlR-like"/>
</dbReference>
<dbReference type="Pfam" id="PF13643">
    <property type="entry name" value="DUF4145"/>
    <property type="match status" value="1"/>
</dbReference>
<dbReference type="SUPFAM" id="SSF158668">
    <property type="entry name" value="MtlR-like"/>
    <property type="match status" value="1"/>
</dbReference>
<dbReference type="Gene3D" id="1.20.120.330">
    <property type="entry name" value="Nucleotidyltransferases domain 2"/>
    <property type="match status" value="1"/>
</dbReference>
<dbReference type="Proteomes" id="UP000675882">
    <property type="component" value="Unassembled WGS sequence"/>
</dbReference>
<dbReference type="InterPro" id="IPR025285">
    <property type="entry name" value="DUF4145"/>
</dbReference>
<accession>A0A916BEU6</accession>
<evidence type="ECO:0000313" key="2">
    <source>
        <dbReference type="EMBL" id="CAE6724969.1"/>
    </source>
</evidence>
<feature type="domain" description="DUF4145" evidence="1">
    <location>
        <begin position="36"/>
        <end position="103"/>
    </location>
</feature>